<accession>A0A8S5U0J1</accession>
<sequence length="39" mass="4207">MSYTKGGIPSTNCISNITAQHPIIWCIILTSRASITLSN</sequence>
<proteinExistence type="predicted"/>
<organism evidence="1">
    <name type="scientific">Siphoviridae sp. ctNEy24</name>
    <dbReference type="NCBI Taxonomy" id="2825466"/>
    <lineage>
        <taxon>Viruses</taxon>
        <taxon>Duplodnaviria</taxon>
        <taxon>Heunggongvirae</taxon>
        <taxon>Uroviricota</taxon>
        <taxon>Caudoviricetes</taxon>
    </lineage>
</organism>
<evidence type="ECO:0000313" key="1">
    <source>
        <dbReference type="EMBL" id="DAF87959.1"/>
    </source>
</evidence>
<dbReference type="EMBL" id="BK015974">
    <property type="protein sequence ID" value="DAF87959.1"/>
    <property type="molecule type" value="Genomic_DNA"/>
</dbReference>
<name>A0A8S5U0J1_9CAUD</name>
<reference evidence="1" key="1">
    <citation type="journal article" date="2021" name="Proc. Natl. Acad. Sci. U.S.A.">
        <title>A Catalog of Tens of Thousands of Viruses from Human Metagenomes Reveals Hidden Associations with Chronic Diseases.</title>
        <authorList>
            <person name="Tisza M.J."/>
            <person name="Buck C.B."/>
        </authorList>
    </citation>
    <scope>NUCLEOTIDE SEQUENCE</scope>
    <source>
        <strain evidence="1">CtNEy24</strain>
    </source>
</reference>
<protein>
    <submittedName>
        <fullName evidence="1">Uncharacterized protein</fullName>
    </submittedName>
</protein>